<gene>
    <name evidence="2" type="ORF">A2853_03880</name>
</gene>
<accession>A0A1F6D7Y3</accession>
<comment type="caution">
    <text evidence="2">The sequence shown here is derived from an EMBL/GenBank/DDBJ whole genome shotgun (WGS) entry which is preliminary data.</text>
</comment>
<protein>
    <recommendedName>
        <fullName evidence="4">VanZ-like domain-containing protein</fullName>
    </recommendedName>
</protein>
<reference evidence="2 3" key="1">
    <citation type="journal article" date="2016" name="Nat. Commun.">
        <title>Thousands of microbial genomes shed light on interconnected biogeochemical processes in an aquifer system.</title>
        <authorList>
            <person name="Anantharaman K."/>
            <person name="Brown C.T."/>
            <person name="Hug L.A."/>
            <person name="Sharon I."/>
            <person name="Castelle C.J."/>
            <person name="Probst A.J."/>
            <person name="Thomas B.C."/>
            <person name="Singh A."/>
            <person name="Wilkins M.J."/>
            <person name="Karaoz U."/>
            <person name="Brodie E.L."/>
            <person name="Williams K.H."/>
            <person name="Hubbard S.S."/>
            <person name="Banfield J.F."/>
        </authorList>
    </citation>
    <scope>NUCLEOTIDE SEQUENCE [LARGE SCALE GENOMIC DNA]</scope>
</reference>
<dbReference type="Pfam" id="PF09997">
    <property type="entry name" value="DUF2238"/>
    <property type="match status" value="1"/>
</dbReference>
<sequence length="122" mass="14115">MQGIRLLLAQFFAILVLAVVMWVAVWFSLYWRVWWLDIPMHLFGGVWAALCAAWFFARRKEALSLVWCLVFALTIGVVWEIFEYVEGIAAPQYLSYSIDTTKDILMDLLGAVLGWIIARKLQ</sequence>
<keyword evidence="1" id="KW-0812">Transmembrane</keyword>
<evidence type="ECO:0000313" key="2">
    <source>
        <dbReference type="EMBL" id="OGG57471.1"/>
    </source>
</evidence>
<evidence type="ECO:0008006" key="4">
    <source>
        <dbReference type="Google" id="ProtNLM"/>
    </source>
</evidence>
<proteinExistence type="predicted"/>
<evidence type="ECO:0000313" key="3">
    <source>
        <dbReference type="Proteomes" id="UP000177958"/>
    </source>
</evidence>
<evidence type="ECO:0000256" key="1">
    <source>
        <dbReference type="SAM" id="Phobius"/>
    </source>
</evidence>
<organism evidence="2 3">
    <name type="scientific">Candidatus Kaiserbacteria bacterium RIFCSPHIGHO2_01_FULL_55_17</name>
    <dbReference type="NCBI Taxonomy" id="1798484"/>
    <lineage>
        <taxon>Bacteria</taxon>
        <taxon>Candidatus Kaiseribacteriota</taxon>
    </lineage>
</organism>
<feature type="transmembrane region" description="Helical" evidence="1">
    <location>
        <begin position="33"/>
        <end position="56"/>
    </location>
</feature>
<name>A0A1F6D7Y3_9BACT</name>
<dbReference type="Proteomes" id="UP000177958">
    <property type="component" value="Unassembled WGS sequence"/>
</dbReference>
<dbReference type="InterPro" id="IPR014509">
    <property type="entry name" value="YjdF-like"/>
</dbReference>
<dbReference type="EMBL" id="MFKX01000026">
    <property type="protein sequence ID" value="OGG57471.1"/>
    <property type="molecule type" value="Genomic_DNA"/>
</dbReference>
<dbReference type="AlphaFoldDB" id="A0A1F6D7Y3"/>
<feature type="transmembrane region" description="Helical" evidence="1">
    <location>
        <begin position="63"/>
        <end position="82"/>
    </location>
</feature>
<keyword evidence="1" id="KW-0472">Membrane</keyword>
<feature type="transmembrane region" description="Helical" evidence="1">
    <location>
        <begin position="7"/>
        <end position="27"/>
    </location>
</feature>
<keyword evidence="1" id="KW-1133">Transmembrane helix</keyword>